<dbReference type="GO" id="GO:0030203">
    <property type="term" value="P:glycosaminoglycan metabolic process"/>
    <property type="evidence" value="ECO:0007669"/>
    <property type="project" value="TreeGrafter"/>
</dbReference>
<keyword evidence="5" id="KW-0325">Glycoprotein</keyword>
<evidence type="ECO:0000256" key="2">
    <source>
        <dbReference type="ARBA" id="ARBA00006285"/>
    </source>
</evidence>
<dbReference type="InterPro" id="IPR017853">
    <property type="entry name" value="GH"/>
</dbReference>
<dbReference type="Pfam" id="PF00728">
    <property type="entry name" value="Glyco_hydro_20"/>
    <property type="match status" value="1"/>
</dbReference>
<keyword evidence="13" id="KW-1185">Reference proteome</keyword>
<dbReference type="GO" id="GO:0005975">
    <property type="term" value="P:carbohydrate metabolic process"/>
    <property type="evidence" value="ECO:0007669"/>
    <property type="project" value="InterPro"/>
</dbReference>
<dbReference type="AlphaFoldDB" id="A0A9P5D5S5"/>
<dbReference type="RefSeq" id="XP_035323513.1">
    <property type="nucleotide sequence ID" value="XM_035465676.1"/>
</dbReference>
<dbReference type="FunFam" id="3.20.20.80:FF:000063">
    <property type="entry name" value="Beta-hexosaminidase"/>
    <property type="match status" value="1"/>
</dbReference>
<dbReference type="OrthoDB" id="428480at2759"/>
<evidence type="ECO:0000256" key="9">
    <source>
        <dbReference type="SAM" id="SignalP"/>
    </source>
</evidence>
<evidence type="ECO:0000256" key="7">
    <source>
        <dbReference type="PIRNR" id="PIRNR001093"/>
    </source>
</evidence>
<comment type="similarity">
    <text evidence="2 7">Belongs to the glycosyl hydrolase 20 family.</text>
</comment>
<evidence type="ECO:0000313" key="12">
    <source>
        <dbReference type="EMBL" id="KAF4124861.1"/>
    </source>
</evidence>
<feature type="active site" description="Proton donor" evidence="8">
    <location>
        <position position="392"/>
    </location>
</feature>
<comment type="caution">
    <text evidence="12">The sequence shown here is derived from an EMBL/GenBank/DDBJ whole genome shotgun (WGS) entry which is preliminary data.</text>
</comment>
<dbReference type="GeneID" id="55969928"/>
<dbReference type="SUPFAM" id="SSF51445">
    <property type="entry name" value="(Trans)glycosidases"/>
    <property type="match status" value="1"/>
</dbReference>
<feature type="signal peptide" evidence="9">
    <location>
        <begin position="1"/>
        <end position="20"/>
    </location>
</feature>
<evidence type="ECO:0000256" key="5">
    <source>
        <dbReference type="ARBA" id="ARBA00023180"/>
    </source>
</evidence>
<evidence type="ECO:0000259" key="10">
    <source>
        <dbReference type="Pfam" id="PF00728"/>
    </source>
</evidence>
<feature type="chain" id="PRO_5040451595" description="Beta-hexosaminidase" evidence="9">
    <location>
        <begin position="21"/>
        <end position="622"/>
    </location>
</feature>
<dbReference type="PANTHER" id="PTHR22600:SF58">
    <property type="entry name" value="BETA-HEXOSAMINIDASE"/>
    <property type="match status" value="1"/>
</dbReference>
<reference evidence="12" key="1">
    <citation type="submission" date="2020-03" db="EMBL/GenBank/DDBJ databases">
        <title>Site-based positive gene gene selection in Geosmithia morbida across the United States reveals a broad range of putative effectors and factors for local host and environmental adapation.</title>
        <authorList>
            <person name="Onufrak A."/>
            <person name="Murdoch R.W."/>
            <person name="Gazis R."/>
            <person name="Huff M."/>
            <person name="Staton M."/>
            <person name="Klingeman W."/>
            <person name="Hadziabdic D."/>
        </authorList>
    </citation>
    <scope>NUCLEOTIDE SEQUENCE</scope>
    <source>
        <strain evidence="12">1262</strain>
    </source>
</reference>
<dbReference type="EC" id="3.2.1.52" evidence="7"/>
<dbReference type="InterPro" id="IPR029018">
    <property type="entry name" value="Hex-like_dom2"/>
</dbReference>
<dbReference type="PIRSF" id="PIRSF001093">
    <property type="entry name" value="B-hxosamndse_ab_euk"/>
    <property type="match status" value="1"/>
</dbReference>
<dbReference type="PANTHER" id="PTHR22600">
    <property type="entry name" value="BETA-HEXOSAMINIDASE"/>
    <property type="match status" value="1"/>
</dbReference>
<comment type="catalytic activity">
    <reaction evidence="1 7">
        <text>Hydrolysis of terminal non-reducing N-acetyl-D-hexosamine residues in N-acetyl-beta-D-hexosaminides.</text>
        <dbReference type="EC" id="3.2.1.52"/>
    </reaction>
</comment>
<dbReference type="PRINTS" id="PR00738">
    <property type="entry name" value="GLHYDRLASE20"/>
</dbReference>
<evidence type="ECO:0000256" key="8">
    <source>
        <dbReference type="PIRSR" id="PIRSR001093-1"/>
    </source>
</evidence>
<dbReference type="GO" id="GO:0016020">
    <property type="term" value="C:membrane"/>
    <property type="evidence" value="ECO:0007669"/>
    <property type="project" value="TreeGrafter"/>
</dbReference>
<organism evidence="12 13">
    <name type="scientific">Geosmithia morbida</name>
    <dbReference type="NCBI Taxonomy" id="1094350"/>
    <lineage>
        <taxon>Eukaryota</taxon>
        <taxon>Fungi</taxon>
        <taxon>Dikarya</taxon>
        <taxon>Ascomycota</taxon>
        <taxon>Pezizomycotina</taxon>
        <taxon>Sordariomycetes</taxon>
        <taxon>Hypocreomycetidae</taxon>
        <taxon>Hypocreales</taxon>
        <taxon>Bionectriaceae</taxon>
        <taxon>Geosmithia</taxon>
    </lineage>
</organism>
<dbReference type="InterPro" id="IPR025705">
    <property type="entry name" value="Beta_hexosaminidase_sua/sub"/>
</dbReference>
<dbReference type="EMBL" id="JAANYQ010000003">
    <property type="protein sequence ID" value="KAF4124861.1"/>
    <property type="molecule type" value="Genomic_DNA"/>
</dbReference>
<dbReference type="SUPFAM" id="SSF55545">
    <property type="entry name" value="beta-N-acetylhexosaminidase-like domain"/>
    <property type="match status" value="1"/>
</dbReference>
<dbReference type="InterPro" id="IPR029019">
    <property type="entry name" value="HEX_eukaryotic_N"/>
</dbReference>
<evidence type="ECO:0000256" key="1">
    <source>
        <dbReference type="ARBA" id="ARBA00001231"/>
    </source>
</evidence>
<evidence type="ECO:0000313" key="13">
    <source>
        <dbReference type="Proteomes" id="UP000749293"/>
    </source>
</evidence>
<protein>
    <recommendedName>
        <fullName evidence="7">Beta-hexosaminidase</fullName>
        <ecNumber evidence="7">3.2.1.52</ecNumber>
    </recommendedName>
</protein>
<name>A0A9P5D5S5_9HYPO</name>
<keyword evidence="3 9" id="KW-0732">Signal</keyword>
<evidence type="ECO:0000256" key="6">
    <source>
        <dbReference type="ARBA" id="ARBA00023295"/>
    </source>
</evidence>
<accession>A0A9P5D5S5</accession>
<dbReference type="InterPro" id="IPR015883">
    <property type="entry name" value="Glyco_hydro_20_cat"/>
</dbReference>
<dbReference type="Pfam" id="PF14845">
    <property type="entry name" value="Glycohydro_20b2"/>
    <property type="match status" value="1"/>
</dbReference>
<evidence type="ECO:0000259" key="11">
    <source>
        <dbReference type="Pfam" id="PF14845"/>
    </source>
</evidence>
<proteinExistence type="inferred from homology"/>
<dbReference type="Gene3D" id="3.20.20.80">
    <property type="entry name" value="Glycosidases"/>
    <property type="match status" value="1"/>
</dbReference>
<dbReference type="Gene3D" id="3.30.379.10">
    <property type="entry name" value="Chitobiase/beta-hexosaminidase domain 2-like"/>
    <property type="match status" value="1"/>
</dbReference>
<dbReference type="GO" id="GO:0016231">
    <property type="term" value="F:beta-N-acetylglucosaminidase activity"/>
    <property type="evidence" value="ECO:0007669"/>
    <property type="project" value="TreeGrafter"/>
</dbReference>
<gene>
    <name evidence="12" type="ORF">GMORB2_3700</name>
</gene>
<dbReference type="Proteomes" id="UP000749293">
    <property type="component" value="Unassembled WGS sequence"/>
</dbReference>
<evidence type="ECO:0000256" key="3">
    <source>
        <dbReference type="ARBA" id="ARBA00022729"/>
    </source>
</evidence>
<keyword evidence="6 7" id="KW-0326">Glycosidase</keyword>
<sequence>MLSKSLLAVAALALSPAADASIWPIPKSLSTGNQTLFLDQSVAVTYNGQAVRIPHQDENDSRYFCDEDGRRYDRLEHLAETRFLDQRQQISYAAGYAPPAGSKFRSRDIVQGGIERTLSAIFRDGLTPWMLRERGSDFEPADGRDNSKLIGSLTITQTSDDDADTFKPKVGTVDESYSLNVTADGEASIRAASSTGVLRALETFSQLFYRGSDGQTFYTQEAPIAIVDEPKYPHRGVLLDVSRHWFEVADIKRTIDAAAMNKMNVLHLHVTDTQSWPLEIPSLPRLTEKGAYAKGLTYSPDDVAGLYEYAIHRGVQIVLELDMPGHVGVDEAYPGLTVAFDEHPYQWYCAQPPCGSFRLNNTDVEGFVDTLLADLLPRIAPYTSYFHTGGDEYKANNSLLDPALETNDVEVLQPLLQRFLSHVHGNVVENGLTPLVWEEMVLEWNATVPDGTLVQSWLGGSSVTELAEAGHKVIDSNSEYYYLDCGRGQWLDFPNGASFQTYYPFADWCSPSKSWRLIYSHEPTDGVPEELHGNIVGGEMALWTETIDTTSLDSIMWPRAAAAAEIWWSGRVDGQGQNRSQIDARPRLSEMRERMLRRGVRGTPITQLWCDMNGPEDCAQIE</sequence>
<keyword evidence="4 7" id="KW-0378">Hydrolase</keyword>
<feature type="domain" description="Glycoside hydrolase family 20 catalytic" evidence="10">
    <location>
        <begin position="232"/>
        <end position="570"/>
    </location>
</feature>
<evidence type="ECO:0000256" key="4">
    <source>
        <dbReference type="ARBA" id="ARBA00022801"/>
    </source>
</evidence>
<feature type="domain" description="Beta-hexosaminidase eukaryotic type N-terminal" evidence="11">
    <location>
        <begin position="22"/>
        <end position="207"/>
    </location>
</feature>